<evidence type="ECO:0000256" key="2">
    <source>
        <dbReference type="SAM" id="Phobius"/>
    </source>
</evidence>
<dbReference type="AlphaFoldDB" id="A0A7D0TCW5"/>
<sequence length="113" mass="12874">MIKYIEMPLIILNANFRSKLNNPHVGSGVRWRICCENIKIFCMKVLSFAMFANLCNNAAVCFASAFIISQTNKFAKERPMKSETHNMECKNSTKGMSTDSIKTLNAMNKQRIM</sequence>
<evidence type="ECO:0000313" key="3">
    <source>
        <dbReference type="EMBL" id="QGW50629.1"/>
    </source>
</evidence>
<feature type="compositionally biased region" description="Polar residues" evidence="1">
    <location>
        <begin position="89"/>
        <end position="100"/>
    </location>
</feature>
<keyword evidence="2" id="KW-0472">Membrane</keyword>
<reference evidence="3" key="1">
    <citation type="submission" date="2019-07" db="EMBL/GenBank/DDBJ databases">
        <title>Identification and Expression Pattern of Chemosensory Genes from the Transcriptome of the Propsilocerus akamusi.</title>
        <authorList>
            <person name="Yan C."/>
            <person name="Pan L."/>
        </authorList>
    </citation>
    <scope>NUCLEOTIDE SEQUENCE</scope>
</reference>
<organism evidence="3">
    <name type="scientific">Propsilocerus akamusi</name>
    <dbReference type="NCBI Taxonomy" id="903466"/>
    <lineage>
        <taxon>Eukaryota</taxon>
        <taxon>Metazoa</taxon>
        <taxon>Ecdysozoa</taxon>
        <taxon>Arthropoda</taxon>
        <taxon>Hexapoda</taxon>
        <taxon>Insecta</taxon>
        <taxon>Pterygota</taxon>
        <taxon>Neoptera</taxon>
        <taxon>Endopterygota</taxon>
        <taxon>Diptera</taxon>
        <taxon>Nematocera</taxon>
        <taxon>Chironomoidea</taxon>
        <taxon>Chironomidae</taxon>
        <taxon>Propsilocerus</taxon>
    </lineage>
</organism>
<keyword evidence="3" id="KW-0675">Receptor</keyword>
<keyword evidence="2" id="KW-1133">Transmembrane helix</keyword>
<keyword evidence="2" id="KW-0812">Transmembrane</keyword>
<feature type="region of interest" description="Disordered" evidence="1">
    <location>
        <begin position="81"/>
        <end position="100"/>
    </location>
</feature>
<dbReference type="EMBL" id="MN132956">
    <property type="protein sequence ID" value="QGW50629.1"/>
    <property type="molecule type" value="mRNA"/>
</dbReference>
<proteinExistence type="evidence at transcript level"/>
<accession>A0A7D0TCW5</accession>
<feature type="transmembrane region" description="Helical" evidence="2">
    <location>
        <begin position="46"/>
        <end position="68"/>
    </location>
</feature>
<evidence type="ECO:0000256" key="1">
    <source>
        <dbReference type="SAM" id="MobiDB-lite"/>
    </source>
</evidence>
<protein>
    <submittedName>
        <fullName evidence="3">Gustatory receptor 19</fullName>
    </submittedName>
</protein>
<name>A0A7D0TCW5_9DIPT</name>